<dbReference type="PRINTS" id="PR00188">
    <property type="entry name" value="PLANTGLOBIN"/>
</dbReference>
<evidence type="ECO:0000256" key="2">
    <source>
        <dbReference type="ARBA" id="ARBA00022617"/>
    </source>
</evidence>
<dbReference type="InterPro" id="IPR044399">
    <property type="entry name" value="Mb-like_M"/>
</dbReference>
<reference evidence="8" key="1">
    <citation type="submission" date="2023-01" db="EMBL/GenBank/DDBJ databases">
        <title>Genome assembly of the deep-sea coral Lophelia pertusa.</title>
        <authorList>
            <person name="Herrera S."/>
            <person name="Cordes E."/>
        </authorList>
    </citation>
    <scope>NUCLEOTIDE SEQUENCE</scope>
    <source>
        <strain evidence="8">USNM1676648</strain>
        <tissue evidence="8">Polyp</tissue>
    </source>
</reference>
<evidence type="ECO:0000256" key="5">
    <source>
        <dbReference type="ARBA" id="ARBA00023004"/>
    </source>
</evidence>
<feature type="domain" description="Globin" evidence="7">
    <location>
        <begin position="21"/>
        <end position="168"/>
    </location>
</feature>
<organism evidence="8 9">
    <name type="scientific">Desmophyllum pertusum</name>
    <dbReference type="NCBI Taxonomy" id="174260"/>
    <lineage>
        <taxon>Eukaryota</taxon>
        <taxon>Metazoa</taxon>
        <taxon>Cnidaria</taxon>
        <taxon>Anthozoa</taxon>
        <taxon>Hexacorallia</taxon>
        <taxon>Scleractinia</taxon>
        <taxon>Caryophylliina</taxon>
        <taxon>Caryophylliidae</taxon>
        <taxon>Desmophyllum</taxon>
    </lineage>
</organism>
<evidence type="ECO:0000256" key="6">
    <source>
        <dbReference type="RuleBase" id="RU000356"/>
    </source>
</evidence>
<name>A0A9X0CY86_9CNID</name>
<dbReference type="GO" id="GO:0005344">
    <property type="term" value="F:oxygen carrier activity"/>
    <property type="evidence" value="ECO:0007669"/>
    <property type="project" value="UniProtKB-KW"/>
</dbReference>
<evidence type="ECO:0000256" key="4">
    <source>
        <dbReference type="ARBA" id="ARBA00022723"/>
    </source>
</evidence>
<dbReference type="CDD" id="cd01040">
    <property type="entry name" value="Mb-like"/>
    <property type="match status" value="1"/>
</dbReference>
<evidence type="ECO:0000313" key="8">
    <source>
        <dbReference type="EMBL" id="KAJ7380382.1"/>
    </source>
</evidence>
<dbReference type="InterPro" id="IPR000971">
    <property type="entry name" value="Globin"/>
</dbReference>
<dbReference type="Gene3D" id="1.10.490.10">
    <property type="entry name" value="Globins"/>
    <property type="match status" value="1"/>
</dbReference>
<proteinExistence type="inferred from homology"/>
<dbReference type="InterPro" id="IPR050532">
    <property type="entry name" value="Globin-like_OT"/>
</dbReference>
<dbReference type="Proteomes" id="UP001163046">
    <property type="component" value="Unassembled WGS sequence"/>
</dbReference>
<keyword evidence="5" id="KW-0408">Iron</keyword>
<sequence>MGCTASVEKHAEKNNNSVSIPLSTKQKYLVRNSWGLVKMNKTLVGKTIFLRLFYMKPDLPKLFPELKNVNSGQIGTSHALFSHAERVMRAVENAVSALDDAVGFTAYLEELGRRHKVRALKPDYLEAMHKAFMWTLDDLLHSTWNSDTAEAWSKLFLFVCDVMIRGLRS</sequence>
<dbReference type="EMBL" id="MU826353">
    <property type="protein sequence ID" value="KAJ7380382.1"/>
    <property type="molecule type" value="Genomic_DNA"/>
</dbReference>
<dbReference type="Pfam" id="PF00042">
    <property type="entry name" value="Globin"/>
    <property type="match status" value="1"/>
</dbReference>
<dbReference type="OrthoDB" id="436496at2759"/>
<keyword evidence="3 6" id="KW-0561">Oxygen transport</keyword>
<accession>A0A9X0CY86</accession>
<evidence type="ECO:0000256" key="1">
    <source>
        <dbReference type="ARBA" id="ARBA00022448"/>
    </source>
</evidence>
<gene>
    <name evidence="8" type="ORF">OS493_008835</name>
</gene>
<evidence type="ECO:0000256" key="3">
    <source>
        <dbReference type="ARBA" id="ARBA00022621"/>
    </source>
</evidence>
<evidence type="ECO:0000313" key="9">
    <source>
        <dbReference type="Proteomes" id="UP001163046"/>
    </source>
</evidence>
<comment type="caution">
    <text evidence="8">The sequence shown here is derived from an EMBL/GenBank/DDBJ whole genome shotgun (WGS) entry which is preliminary data.</text>
</comment>
<keyword evidence="4" id="KW-0479">Metal-binding</keyword>
<dbReference type="PANTHER" id="PTHR46458:SF1">
    <property type="entry name" value="GEO09476P1"/>
    <property type="match status" value="1"/>
</dbReference>
<protein>
    <recommendedName>
        <fullName evidence="7">Globin domain-containing protein</fullName>
    </recommendedName>
</protein>
<dbReference type="GO" id="GO:0019825">
    <property type="term" value="F:oxygen binding"/>
    <property type="evidence" value="ECO:0007669"/>
    <property type="project" value="InterPro"/>
</dbReference>
<comment type="similarity">
    <text evidence="6">Belongs to the globin family.</text>
</comment>
<dbReference type="SUPFAM" id="SSF46458">
    <property type="entry name" value="Globin-like"/>
    <property type="match status" value="1"/>
</dbReference>
<dbReference type="GO" id="GO:0020037">
    <property type="term" value="F:heme binding"/>
    <property type="evidence" value="ECO:0007669"/>
    <property type="project" value="InterPro"/>
</dbReference>
<keyword evidence="9" id="KW-1185">Reference proteome</keyword>
<dbReference type="InterPro" id="IPR009050">
    <property type="entry name" value="Globin-like_sf"/>
</dbReference>
<keyword evidence="2 6" id="KW-0349">Heme</keyword>
<dbReference type="PANTHER" id="PTHR46458">
    <property type="entry name" value="BLR2807 PROTEIN"/>
    <property type="match status" value="1"/>
</dbReference>
<evidence type="ECO:0000259" key="7">
    <source>
        <dbReference type="PROSITE" id="PS01033"/>
    </source>
</evidence>
<keyword evidence="1 6" id="KW-0813">Transport</keyword>
<dbReference type="GO" id="GO:0046872">
    <property type="term" value="F:metal ion binding"/>
    <property type="evidence" value="ECO:0007669"/>
    <property type="project" value="UniProtKB-KW"/>
</dbReference>
<dbReference type="PROSITE" id="PS01033">
    <property type="entry name" value="GLOBIN"/>
    <property type="match status" value="1"/>
</dbReference>
<dbReference type="AlphaFoldDB" id="A0A9X0CY86"/>
<dbReference type="InterPro" id="IPR012292">
    <property type="entry name" value="Globin/Proto"/>
</dbReference>